<sequence length="398" mass="44941">MRSNVEIKEGIHWVGAVDWSVRDFHGYSTMKGTTYNAYLVMDEKVTLFDTVKHSFKNDLLHCIYKVIEPSKIDYLVVNHVEPDHSGSVAEMMEIIKPEKLICSARGKKALLDHYHREDWPYEVVSTGQEISLGKRTVQFIETRMLHWPDSMFSYLKEDAVLISSDAFGHHWATSERFNDQVNSSELMDHCKKYFANILLPYSSLIQKLIADVGKLGLKLDVIAPDHGVIWRENPMQIVAAYDQWSKQIPKRKALVIYDTMWNSTEKMAKAVADGLVEGGISTQLLDLRANHRSDVITELLEAKAVVLGSSTLNNGILPKMADMICYMKGLRPANKIGAAFGSFGWSGEAVRLLNTALEEMKVNVVHPGVSLQFVPKHEGLHQCVNMGRELAKIIKEKV</sequence>
<dbReference type="PANTHER" id="PTHR43717">
    <property type="entry name" value="ANAEROBIC NITRIC OXIDE REDUCTASE FLAVORUBREDOXIN"/>
    <property type="match status" value="1"/>
</dbReference>
<dbReference type="PIRSF" id="PIRSF005243">
    <property type="entry name" value="ROO"/>
    <property type="match status" value="1"/>
</dbReference>
<evidence type="ECO:0000313" key="4">
    <source>
        <dbReference type="Proteomes" id="UP000807825"/>
    </source>
</evidence>
<dbReference type="Pfam" id="PF19583">
    <property type="entry name" value="ODP"/>
    <property type="match status" value="1"/>
</dbReference>
<dbReference type="SUPFAM" id="SSF52218">
    <property type="entry name" value="Flavoproteins"/>
    <property type="match status" value="1"/>
</dbReference>
<dbReference type="SUPFAM" id="SSF56281">
    <property type="entry name" value="Metallo-hydrolase/oxidoreductase"/>
    <property type="match status" value="1"/>
</dbReference>
<dbReference type="InterPro" id="IPR036866">
    <property type="entry name" value="RibonucZ/Hydroxyglut_hydro"/>
</dbReference>
<dbReference type="InterPro" id="IPR016440">
    <property type="entry name" value="Rubredoxin-O_OxRdtase"/>
</dbReference>
<name>A0A9D6V4B1_9BACT</name>
<dbReference type="PROSITE" id="PS50902">
    <property type="entry name" value="FLAVODOXIN_LIKE"/>
    <property type="match status" value="1"/>
</dbReference>
<dbReference type="InterPro" id="IPR008254">
    <property type="entry name" value="Flavodoxin/NO_synth"/>
</dbReference>
<evidence type="ECO:0000256" key="1">
    <source>
        <dbReference type="ARBA" id="ARBA00007121"/>
    </source>
</evidence>
<dbReference type="GO" id="GO:0009055">
    <property type="term" value="F:electron transfer activity"/>
    <property type="evidence" value="ECO:0007669"/>
    <property type="project" value="InterPro"/>
</dbReference>
<dbReference type="GO" id="GO:0016491">
    <property type="term" value="F:oxidoreductase activity"/>
    <property type="evidence" value="ECO:0007669"/>
    <property type="project" value="InterPro"/>
</dbReference>
<proteinExistence type="inferred from homology"/>
<dbReference type="AlphaFoldDB" id="A0A9D6V4B1"/>
<dbReference type="Proteomes" id="UP000807825">
    <property type="component" value="Unassembled WGS sequence"/>
</dbReference>
<dbReference type="Gene3D" id="3.60.15.10">
    <property type="entry name" value="Ribonuclease Z/Hydroxyacylglutathione hydrolase-like"/>
    <property type="match status" value="1"/>
</dbReference>
<dbReference type="EMBL" id="JACRDE010000261">
    <property type="protein sequence ID" value="MBI5249746.1"/>
    <property type="molecule type" value="Genomic_DNA"/>
</dbReference>
<feature type="domain" description="Flavodoxin-like" evidence="2">
    <location>
        <begin position="253"/>
        <end position="391"/>
    </location>
</feature>
<comment type="similarity">
    <text evidence="1">In the N-terminal section; belongs to the zinc metallo-hydrolase group 3 family.</text>
</comment>
<dbReference type="GO" id="GO:0010181">
    <property type="term" value="F:FMN binding"/>
    <property type="evidence" value="ECO:0007669"/>
    <property type="project" value="InterPro"/>
</dbReference>
<dbReference type="Gene3D" id="3.40.50.360">
    <property type="match status" value="1"/>
</dbReference>
<organism evidence="3 4">
    <name type="scientific">Desulfomonile tiedjei</name>
    <dbReference type="NCBI Taxonomy" id="2358"/>
    <lineage>
        <taxon>Bacteria</taxon>
        <taxon>Pseudomonadati</taxon>
        <taxon>Thermodesulfobacteriota</taxon>
        <taxon>Desulfomonilia</taxon>
        <taxon>Desulfomonilales</taxon>
        <taxon>Desulfomonilaceae</taxon>
        <taxon>Desulfomonile</taxon>
    </lineage>
</organism>
<dbReference type="Pfam" id="PF00258">
    <property type="entry name" value="Flavodoxin_1"/>
    <property type="match status" value="1"/>
</dbReference>
<dbReference type="CDD" id="cd07709">
    <property type="entry name" value="flavodiiron_proteins_MBL-fold"/>
    <property type="match status" value="1"/>
</dbReference>
<dbReference type="SMART" id="SM00849">
    <property type="entry name" value="Lactamase_B"/>
    <property type="match status" value="1"/>
</dbReference>
<protein>
    <submittedName>
        <fullName evidence="3">Flavodoxin domain-containing protein</fullName>
    </submittedName>
</protein>
<dbReference type="InterPro" id="IPR001279">
    <property type="entry name" value="Metallo-B-lactamas"/>
</dbReference>
<dbReference type="PANTHER" id="PTHR43717:SF1">
    <property type="entry name" value="ANAEROBIC NITRIC OXIDE REDUCTASE FLAVORUBREDOXIN"/>
    <property type="match status" value="1"/>
</dbReference>
<comment type="caution">
    <text evidence="3">The sequence shown here is derived from an EMBL/GenBank/DDBJ whole genome shotgun (WGS) entry which is preliminary data.</text>
</comment>
<dbReference type="GO" id="GO:0046872">
    <property type="term" value="F:metal ion binding"/>
    <property type="evidence" value="ECO:0007669"/>
    <property type="project" value="InterPro"/>
</dbReference>
<dbReference type="InterPro" id="IPR029039">
    <property type="entry name" value="Flavoprotein-like_sf"/>
</dbReference>
<evidence type="ECO:0000313" key="3">
    <source>
        <dbReference type="EMBL" id="MBI5249746.1"/>
    </source>
</evidence>
<gene>
    <name evidence="3" type="ORF">HY912_09640</name>
</gene>
<evidence type="ECO:0000259" key="2">
    <source>
        <dbReference type="PROSITE" id="PS50902"/>
    </source>
</evidence>
<accession>A0A9D6V4B1</accession>
<dbReference type="InterPro" id="IPR045761">
    <property type="entry name" value="ODP_dom"/>
</dbReference>
<reference evidence="3" key="1">
    <citation type="submission" date="2020-07" db="EMBL/GenBank/DDBJ databases">
        <title>Huge and variable diversity of episymbiotic CPR bacteria and DPANN archaea in groundwater ecosystems.</title>
        <authorList>
            <person name="He C.Y."/>
            <person name="Keren R."/>
            <person name="Whittaker M."/>
            <person name="Farag I.F."/>
            <person name="Doudna J."/>
            <person name="Cate J.H.D."/>
            <person name="Banfield J.F."/>
        </authorList>
    </citation>
    <scope>NUCLEOTIDE SEQUENCE</scope>
    <source>
        <strain evidence="3">NC_groundwater_1664_Pr3_B-0.1um_52_9</strain>
    </source>
</reference>